<feature type="transmembrane region" description="Helical" evidence="1">
    <location>
        <begin position="81"/>
        <end position="100"/>
    </location>
</feature>
<protein>
    <submittedName>
        <fullName evidence="2">Uncharacterized protein</fullName>
    </submittedName>
</protein>
<dbReference type="Proteomes" id="UP000464178">
    <property type="component" value="Chromosome"/>
</dbReference>
<evidence type="ECO:0000313" key="2">
    <source>
        <dbReference type="EMBL" id="VTR94655.1"/>
    </source>
</evidence>
<keyword evidence="3" id="KW-1185">Reference proteome</keyword>
<dbReference type="EMBL" id="LR593886">
    <property type="protein sequence ID" value="VTR94655.1"/>
    <property type="molecule type" value="Genomic_DNA"/>
</dbReference>
<dbReference type="RefSeq" id="WP_162669160.1">
    <property type="nucleotide sequence ID" value="NZ_LR593886.1"/>
</dbReference>
<feature type="transmembrane region" description="Helical" evidence="1">
    <location>
        <begin position="54"/>
        <end position="75"/>
    </location>
</feature>
<evidence type="ECO:0000256" key="1">
    <source>
        <dbReference type="SAM" id="Phobius"/>
    </source>
</evidence>
<keyword evidence="1" id="KW-0472">Membrane</keyword>
<accession>A0A6P2D2N6</accession>
<dbReference type="AlphaFoldDB" id="A0A6P2D2N6"/>
<sequence>MLGIVIGAAILGIIIAVMEQGEFPGWGAMVICVLAGGIPAAIVNVLLPPKLFFIALAVGAVCAGFAISATCGMSVKRSCIAAAIYFAAQTVISLLFSAMFS</sequence>
<keyword evidence="1" id="KW-0812">Transmembrane</keyword>
<gene>
    <name evidence="2" type="ORF">SOIL9_30590</name>
</gene>
<feature type="transmembrane region" description="Helical" evidence="1">
    <location>
        <begin position="26"/>
        <end position="47"/>
    </location>
</feature>
<name>A0A6P2D2N6_9BACT</name>
<proteinExistence type="predicted"/>
<reference evidence="2 3" key="1">
    <citation type="submission" date="2019-05" db="EMBL/GenBank/DDBJ databases">
        <authorList>
            <consortium name="Science for Life Laboratories"/>
        </authorList>
    </citation>
    <scope>NUCLEOTIDE SEQUENCE [LARGE SCALE GENOMIC DNA]</scope>
    <source>
        <strain evidence="2">Soil9</strain>
    </source>
</reference>
<evidence type="ECO:0000313" key="3">
    <source>
        <dbReference type="Proteomes" id="UP000464178"/>
    </source>
</evidence>
<keyword evidence="1" id="KW-1133">Transmembrane helix</keyword>
<organism evidence="2 3">
    <name type="scientific">Gemmata massiliana</name>
    <dbReference type="NCBI Taxonomy" id="1210884"/>
    <lineage>
        <taxon>Bacteria</taxon>
        <taxon>Pseudomonadati</taxon>
        <taxon>Planctomycetota</taxon>
        <taxon>Planctomycetia</taxon>
        <taxon>Gemmatales</taxon>
        <taxon>Gemmataceae</taxon>
        <taxon>Gemmata</taxon>
    </lineage>
</organism>
<dbReference type="KEGG" id="gms:SOIL9_30590"/>